<feature type="transmembrane region" description="Helical" evidence="1">
    <location>
        <begin position="48"/>
        <end position="66"/>
    </location>
</feature>
<name>A0A5D4KKX9_9BACI</name>
<feature type="transmembrane region" description="Helical" evidence="1">
    <location>
        <begin position="168"/>
        <end position="188"/>
    </location>
</feature>
<sequence length="241" mass="28246">MDTIRKALWLARLEMIVSRKHYLNLVLITGIYTFFFQLTMPAYLEENIFVFDVFLIIYLMTITFSTKPKGFQYQKMNDELYASPYAVMLNQLPIRRNVLVLSRFILPYFAIFASIPTALTATYIFSPELQDAIGPLQLISLIVIWLCFSFSLGGIFPASEPGDEIKRFTFVWSFASIIIFFVSLYLIFQVWLDTGFFKWTIYLANEYTILSIIVSILTASVVTWYWYHHALKQIQKIDYLQ</sequence>
<dbReference type="AlphaFoldDB" id="A0A5D4KKX9"/>
<feature type="transmembrane region" description="Helical" evidence="1">
    <location>
        <begin position="21"/>
        <end position="42"/>
    </location>
</feature>
<feature type="transmembrane region" description="Helical" evidence="1">
    <location>
        <begin position="105"/>
        <end position="126"/>
    </location>
</feature>
<keyword evidence="1" id="KW-0472">Membrane</keyword>
<organism evidence="2 3">
    <name type="scientific">Rossellomorea vietnamensis</name>
    <dbReference type="NCBI Taxonomy" id="218284"/>
    <lineage>
        <taxon>Bacteria</taxon>
        <taxon>Bacillati</taxon>
        <taxon>Bacillota</taxon>
        <taxon>Bacilli</taxon>
        <taxon>Bacillales</taxon>
        <taxon>Bacillaceae</taxon>
        <taxon>Rossellomorea</taxon>
    </lineage>
</organism>
<accession>A0A5D4KKX9</accession>
<evidence type="ECO:0000256" key="1">
    <source>
        <dbReference type="SAM" id="Phobius"/>
    </source>
</evidence>
<proteinExistence type="predicted"/>
<keyword evidence="1" id="KW-0812">Transmembrane</keyword>
<dbReference type="EMBL" id="VTEH01000002">
    <property type="protein sequence ID" value="TYR76963.1"/>
    <property type="molecule type" value="Genomic_DNA"/>
</dbReference>
<evidence type="ECO:0000313" key="3">
    <source>
        <dbReference type="Proteomes" id="UP000323317"/>
    </source>
</evidence>
<gene>
    <name evidence="2" type="ORF">FZC79_04505</name>
</gene>
<keyword evidence="1" id="KW-1133">Transmembrane helix</keyword>
<dbReference type="Proteomes" id="UP000323317">
    <property type="component" value="Unassembled WGS sequence"/>
</dbReference>
<reference evidence="2 3" key="1">
    <citation type="submission" date="2019-08" db="EMBL/GenBank/DDBJ databases">
        <title>Bacillus genomes from the desert of Cuatro Cienegas, Coahuila.</title>
        <authorList>
            <person name="Olmedo-Alvarez G."/>
        </authorList>
    </citation>
    <scope>NUCLEOTIDE SEQUENCE [LARGE SCALE GENOMIC DNA]</scope>
    <source>
        <strain evidence="2 3">CH40_1T</strain>
    </source>
</reference>
<protein>
    <submittedName>
        <fullName evidence="2">Uncharacterized protein</fullName>
    </submittedName>
</protein>
<dbReference type="RefSeq" id="WP_148945657.1">
    <property type="nucleotide sequence ID" value="NZ_VTEH01000002.1"/>
</dbReference>
<feature type="transmembrane region" description="Helical" evidence="1">
    <location>
        <begin position="138"/>
        <end position="156"/>
    </location>
</feature>
<comment type="caution">
    <text evidence="2">The sequence shown here is derived from an EMBL/GenBank/DDBJ whole genome shotgun (WGS) entry which is preliminary data.</text>
</comment>
<feature type="transmembrane region" description="Helical" evidence="1">
    <location>
        <begin position="208"/>
        <end position="227"/>
    </location>
</feature>
<evidence type="ECO:0000313" key="2">
    <source>
        <dbReference type="EMBL" id="TYR76963.1"/>
    </source>
</evidence>